<dbReference type="EMBL" id="JTDY01000166">
    <property type="protein sequence ID" value="KOB78484.1"/>
    <property type="molecule type" value="Genomic_DNA"/>
</dbReference>
<dbReference type="Proteomes" id="UP000037510">
    <property type="component" value="Unassembled WGS sequence"/>
</dbReference>
<comment type="caution">
    <text evidence="1">The sequence shown here is derived from an EMBL/GenBank/DDBJ whole genome shotgun (WGS) entry which is preliminary data.</text>
</comment>
<dbReference type="STRING" id="104452.A0A0L7LSX6"/>
<organism evidence="1 2">
    <name type="scientific">Operophtera brumata</name>
    <name type="common">Winter moth</name>
    <name type="synonym">Phalaena brumata</name>
    <dbReference type="NCBI Taxonomy" id="104452"/>
    <lineage>
        <taxon>Eukaryota</taxon>
        <taxon>Metazoa</taxon>
        <taxon>Ecdysozoa</taxon>
        <taxon>Arthropoda</taxon>
        <taxon>Hexapoda</taxon>
        <taxon>Insecta</taxon>
        <taxon>Pterygota</taxon>
        <taxon>Neoptera</taxon>
        <taxon>Endopterygota</taxon>
        <taxon>Lepidoptera</taxon>
        <taxon>Glossata</taxon>
        <taxon>Ditrysia</taxon>
        <taxon>Geometroidea</taxon>
        <taxon>Geometridae</taxon>
        <taxon>Larentiinae</taxon>
        <taxon>Operophtera</taxon>
    </lineage>
</organism>
<evidence type="ECO:0000313" key="2">
    <source>
        <dbReference type="Proteomes" id="UP000037510"/>
    </source>
</evidence>
<accession>A0A0L7LSX6</accession>
<proteinExistence type="predicted"/>
<evidence type="ECO:0000313" key="1">
    <source>
        <dbReference type="EMBL" id="KOB78484.1"/>
    </source>
</evidence>
<protein>
    <submittedName>
        <fullName evidence="1">Uncharacterized protein</fullName>
    </submittedName>
</protein>
<dbReference type="AlphaFoldDB" id="A0A0L7LSX6"/>
<sequence length="652" mass="76233">MENNIIHTLSRGERVTSAYAETYLNDDHCDYTKPLTTETSETQKLCIKSKIKHVNIEDKWTSPSDLLIGIIELKPPFTSKITRGKTHEGILAIGNEVLQSEIAKFMRLLTNLIHENDSAWSQILEHEKASVRNKVKKVYGKIYIDKSKIMKEEIDAFYETTLQELEIYLKSQVDNILISAHANIIRDLNTEIKHKLEQERIRVEKVLQEKYEIEVDKLKHYYKLLLRNEIHRNNNLVNIAINERNDAMKAFYRQIEAENITSTMYVMCLERKKCKIKQFILENYQSLELSEKYQKIKERQEVIAAIQERDVHISVVNQVWQQKIKKVLEIFLKFISFSLKLLPEQTTFLLDIKKMVVLQLNEIKKSPKKMPSIIVDEEKVNNMFKFKSPKEDERKCVNEPFLLVGDLSDPIPPHYGSRETLPSNADLPVTRLQRQYVYAKCHGYEEIKTILEAQRCKCSDIPSKALSQDSITESSKDFEDPSLLSEKESSNELLLLDDIRRLQECPVRRCKDWAKRLSFPFLNSYLDFTEENYERVKVLLGHIPEIDSTPERIDPKKLAYTELPFSVTKEPYHTVETQYSSQEDLYVPDIECPCTDNVFTTKQNESSYGEKEPPSAVLNKILAKRKVSLRRLLQENPNLLKMFTDESFDFVM</sequence>
<name>A0A0L7LSX6_OPEBR</name>
<gene>
    <name evidence="1" type="ORF">OBRU01_02322</name>
</gene>
<reference evidence="1 2" key="1">
    <citation type="journal article" date="2015" name="Genome Biol. Evol.">
        <title>The genome of winter moth (Operophtera brumata) provides a genomic perspective on sexual dimorphism and phenology.</title>
        <authorList>
            <person name="Derks M.F."/>
            <person name="Smit S."/>
            <person name="Salis L."/>
            <person name="Schijlen E."/>
            <person name="Bossers A."/>
            <person name="Mateman C."/>
            <person name="Pijl A.S."/>
            <person name="de Ridder D."/>
            <person name="Groenen M.A."/>
            <person name="Visser M.E."/>
            <person name="Megens H.J."/>
        </authorList>
    </citation>
    <scope>NUCLEOTIDE SEQUENCE [LARGE SCALE GENOMIC DNA]</scope>
    <source>
        <strain evidence="1">WM2013NL</strain>
        <tissue evidence="1">Head and thorax</tissue>
    </source>
</reference>
<keyword evidence="2" id="KW-1185">Reference proteome</keyword>